<dbReference type="Pfam" id="PF10145">
    <property type="entry name" value="PhageMin_Tail"/>
    <property type="match status" value="1"/>
</dbReference>
<evidence type="ECO:0000256" key="2">
    <source>
        <dbReference type="SAM" id="MobiDB-lite"/>
    </source>
</evidence>
<dbReference type="Proteomes" id="UP000509367">
    <property type="component" value="Chromosome"/>
</dbReference>
<proteinExistence type="predicted"/>
<keyword evidence="5" id="KW-1185">Reference proteome</keyword>
<dbReference type="EMBL" id="CP054836">
    <property type="protein sequence ID" value="QKV20240.1"/>
    <property type="molecule type" value="Genomic_DNA"/>
</dbReference>
<evidence type="ECO:0000313" key="5">
    <source>
        <dbReference type="Proteomes" id="UP000509367"/>
    </source>
</evidence>
<gene>
    <name evidence="4" type="ORF">HTY61_18175</name>
</gene>
<dbReference type="PANTHER" id="PTHR37813">
    <property type="entry name" value="FELS-2 PROPHAGE PROTEIN"/>
    <property type="match status" value="1"/>
</dbReference>
<name>A0A6N1VH70_9HYPH</name>
<dbReference type="PANTHER" id="PTHR37813:SF1">
    <property type="entry name" value="FELS-2 PROPHAGE PROTEIN"/>
    <property type="match status" value="1"/>
</dbReference>
<dbReference type="InterPro" id="IPR010090">
    <property type="entry name" value="Phage_tape_meas"/>
</dbReference>
<feature type="region of interest" description="Disordered" evidence="2">
    <location>
        <begin position="582"/>
        <end position="605"/>
    </location>
</feature>
<evidence type="ECO:0000259" key="3">
    <source>
        <dbReference type="Pfam" id="PF10145"/>
    </source>
</evidence>
<keyword evidence="1" id="KW-1188">Viral release from host cell</keyword>
<dbReference type="RefSeq" id="WP_175278131.1">
    <property type="nucleotide sequence ID" value="NZ_CP054836.1"/>
</dbReference>
<organism evidence="4 5">
    <name type="scientific">Oricola thermophila</name>
    <dbReference type="NCBI Taxonomy" id="2742145"/>
    <lineage>
        <taxon>Bacteria</taxon>
        <taxon>Pseudomonadati</taxon>
        <taxon>Pseudomonadota</taxon>
        <taxon>Alphaproteobacteria</taxon>
        <taxon>Hyphomicrobiales</taxon>
        <taxon>Ahrensiaceae</taxon>
        <taxon>Oricola</taxon>
    </lineage>
</organism>
<accession>A0A6N1VH70</accession>
<sequence>MANRTIEAILRLSSRLGNMQAFSRVSSEFDKIDRKAKAYNRSQSAIVATAGRVRTAMLAYAAPAAITAGATAATRSFASIERRMNRIGITADASAEETEAALERVRSIANDVQAPVQGVVDALDGMVAAGATMQEALDLLPSVASAAQAADADFLDMATTADAIANSFNIAAGEMERAFDIVAKGGKEGKFELKDMASYLPSLAPAFAALGYDGEAGLRRLAAMLQTVRRETGTSGEAATAFMDVLTKMESQTVANNFAKRFGVDLREELQAARDAGEDILDAFIRLSEEAVNGDLAKLPQLFTDKQMLIAMRAILRNKDAIKEYEAAMSDAAGTVSRDLERIKSDTQSAMDEMGNAWRTLKEDFGKSIAPTAVAAMKGASNALTKDRAIRNSTYWQNASLMERMTFTFHKSAAERDAIARSGGYVIPGDEALAKQDPAMYRATAFAAMPPRLPAAPPSSLYSGPSGGLAERAAVQPGYLGMNVLAGAESKIFGSRATPDLAHTTSDDLYSATASSAKDAADKVEQGIADGGNRAAEAITRSGSRAGDAFAMTIEGAAARFGALAAESFKSRLSGFAGGASGQNVSGVPGRTMPNAGEPQSAGGM</sequence>
<dbReference type="KEGG" id="orm:HTY61_18175"/>
<feature type="domain" description="Phage tail tape measure protein" evidence="3">
    <location>
        <begin position="110"/>
        <end position="294"/>
    </location>
</feature>
<evidence type="ECO:0000313" key="4">
    <source>
        <dbReference type="EMBL" id="QKV20240.1"/>
    </source>
</evidence>
<protein>
    <submittedName>
        <fullName evidence="4">Phage tail tape measure protein</fullName>
    </submittedName>
</protein>
<dbReference type="NCBIfam" id="TIGR01760">
    <property type="entry name" value="tape_meas_TP901"/>
    <property type="match status" value="1"/>
</dbReference>
<reference evidence="4 5" key="1">
    <citation type="submission" date="2020-06" db="EMBL/GenBank/DDBJ databases">
        <title>Oricola thermophila sp. nov. isolated from a tidal sediments.</title>
        <authorList>
            <person name="Kwon K.K."/>
            <person name="Yang S.-H."/>
            <person name="Park M.-J."/>
        </authorList>
    </citation>
    <scope>NUCLEOTIDE SEQUENCE [LARGE SCALE GENOMIC DNA]</scope>
    <source>
        <strain evidence="4 5">MEBiC13590</strain>
    </source>
</reference>
<dbReference type="AlphaFoldDB" id="A0A6N1VH70"/>
<evidence type="ECO:0000256" key="1">
    <source>
        <dbReference type="ARBA" id="ARBA00022612"/>
    </source>
</evidence>